<reference evidence="1" key="1">
    <citation type="submission" date="2024-10" db="EMBL/GenBank/DDBJ databases">
        <title>Aeromonas and Pseudomonas from the Cagarras Archipelago, Rio de Janeiro, Brazil.</title>
        <authorList>
            <person name="Canellas A.L.B."/>
            <person name="Laport M.S."/>
        </authorList>
    </citation>
    <scope>NUCLEOTIDE SEQUENCE</scope>
    <source>
        <strain evidence="1">ACP-7</strain>
    </source>
</reference>
<organism evidence="1 2">
    <name type="scientific">Pseudomonas caricapapayae</name>
    <dbReference type="NCBI Taxonomy" id="46678"/>
    <lineage>
        <taxon>Bacteria</taxon>
        <taxon>Pseudomonadati</taxon>
        <taxon>Pseudomonadota</taxon>
        <taxon>Gammaproteobacteria</taxon>
        <taxon>Pseudomonadales</taxon>
        <taxon>Pseudomonadaceae</taxon>
        <taxon>Pseudomonas</taxon>
    </lineage>
</organism>
<sequence>MNALKLVMAGILLPSPALATDTSQPIITWAQEPTSFMGVDLHGDFLKEVEECLPDATQSEKLCRVATGTADQFLIRGTNSRRVLLGYQLVVQLSNGRIDKLVFSGPSSSSALVAEMLRTDYGPPSHSKTNLVRTKSGATFDNEVLLWRGEKLSIESQRNNEDLGTYNVMLTNEPVTMSEVQHADQPSGAGAGVSQI</sequence>
<name>A0ACC7LR87_9PSED</name>
<dbReference type="Proteomes" id="UP001615411">
    <property type="component" value="Unassembled WGS sequence"/>
</dbReference>
<dbReference type="EMBL" id="JBIUGF010000008">
    <property type="protein sequence ID" value="MFJ1337363.1"/>
    <property type="molecule type" value="Genomic_DNA"/>
</dbReference>
<evidence type="ECO:0000313" key="2">
    <source>
        <dbReference type="Proteomes" id="UP001615411"/>
    </source>
</evidence>
<proteinExistence type="predicted"/>
<protein>
    <submittedName>
        <fullName evidence="1">Uncharacterized protein</fullName>
    </submittedName>
</protein>
<keyword evidence="2" id="KW-1185">Reference proteome</keyword>
<comment type="caution">
    <text evidence="1">The sequence shown here is derived from an EMBL/GenBank/DDBJ whole genome shotgun (WGS) entry which is preliminary data.</text>
</comment>
<gene>
    <name evidence="1" type="ORF">ACIKP7_04390</name>
</gene>
<evidence type="ECO:0000313" key="1">
    <source>
        <dbReference type="EMBL" id="MFJ1337363.1"/>
    </source>
</evidence>
<accession>A0ACC7LR87</accession>